<organism evidence="3 4">
    <name type="scientific">Sphingobacterium kyonggiense</name>
    <dbReference type="NCBI Taxonomy" id="714075"/>
    <lineage>
        <taxon>Bacteria</taxon>
        <taxon>Pseudomonadati</taxon>
        <taxon>Bacteroidota</taxon>
        <taxon>Sphingobacteriia</taxon>
        <taxon>Sphingobacteriales</taxon>
        <taxon>Sphingobacteriaceae</taxon>
        <taxon>Sphingobacterium</taxon>
    </lineage>
</organism>
<comment type="caution">
    <text evidence="3">The sequence shown here is derived from an EMBL/GenBank/DDBJ whole genome shotgun (WGS) entry which is preliminary data.</text>
</comment>
<dbReference type="Pfam" id="PF10728">
    <property type="entry name" value="DUF2520"/>
    <property type="match status" value="1"/>
</dbReference>
<dbReference type="Gene3D" id="1.10.1040.20">
    <property type="entry name" value="ProC-like, C-terminal domain"/>
    <property type="match status" value="1"/>
</dbReference>
<protein>
    <submittedName>
        <fullName evidence="3">DUF2520 domain-containing protein</fullName>
    </submittedName>
</protein>
<reference evidence="4" key="1">
    <citation type="journal article" date="2019" name="Int. J. Syst. Evol. Microbiol.">
        <title>The Global Catalogue of Microorganisms (GCM) 10K type strain sequencing project: providing services to taxonomists for standard genome sequencing and annotation.</title>
        <authorList>
            <consortium name="The Broad Institute Genomics Platform"/>
            <consortium name="The Broad Institute Genome Sequencing Center for Infectious Disease"/>
            <person name="Wu L."/>
            <person name="Ma J."/>
        </authorList>
    </citation>
    <scope>NUCLEOTIDE SEQUENCE [LARGE SCALE GENOMIC DNA]</scope>
    <source>
        <strain evidence="4">JCM 16704</strain>
    </source>
</reference>
<dbReference type="Gene3D" id="3.40.50.720">
    <property type="entry name" value="NAD(P)-binding Rossmann-like Domain"/>
    <property type="match status" value="1"/>
</dbReference>
<name>A0ABP7Y962_9SPHI</name>
<evidence type="ECO:0000313" key="4">
    <source>
        <dbReference type="Proteomes" id="UP001500101"/>
    </source>
</evidence>
<evidence type="ECO:0000313" key="3">
    <source>
        <dbReference type="EMBL" id="GAA4132506.1"/>
    </source>
</evidence>
<dbReference type="Pfam" id="PF03807">
    <property type="entry name" value="F420_oxidored"/>
    <property type="match status" value="1"/>
</dbReference>
<dbReference type="InterPro" id="IPR018931">
    <property type="entry name" value="DUF2520"/>
</dbReference>
<feature type="domain" description="Pyrroline-5-carboxylate reductase catalytic N-terminal" evidence="1">
    <location>
        <begin position="2"/>
        <end position="86"/>
    </location>
</feature>
<dbReference type="InterPro" id="IPR036291">
    <property type="entry name" value="NAD(P)-bd_dom_sf"/>
</dbReference>
<evidence type="ECO:0000259" key="2">
    <source>
        <dbReference type="Pfam" id="PF10728"/>
    </source>
</evidence>
<dbReference type="SUPFAM" id="SSF51735">
    <property type="entry name" value="NAD(P)-binding Rossmann-fold domains"/>
    <property type="match status" value="1"/>
</dbReference>
<dbReference type="InterPro" id="IPR037108">
    <property type="entry name" value="TM1727-like_C_sf"/>
</dbReference>
<dbReference type="SUPFAM" id="SSF48179">
    <property type="entry name" value="6-phosphogluconate dehydrogenase C-terminal domain-like"/>
    <property type="match status" value="1"/>
</dbReference>
<evidence type="ECO:0000259" key="1">
    <source>
        <dbReference type="Pfam" id="PF03807"/>
    </source>
</evidence>
<sequence length="260" mass="28480">MKIVLIGSGNLATHLGKAILKLEQHQLIQVYSKTLANAEALANVLSVPAIADLADLQTDADLYILPVSDAAIASVSDSLPKDLKGIVIHCSGATPMEQLQNNLNHGVIYPIQSFSKTVDVDLQQVPLGVEGSSDLVESKLTAFAKDLSNQVFPCSTEQRLAIHVAAVFANNFTNALFQVSYELMEQHGLSFDLIRPIILETAEKVQKQVPALVQTGPAIRNDEITMQRHLQFISSNPDWQLIYQQISTLITKRKGKKDEN</sequence>
<dbReference type="EMBL" id="BAAAZI010000004">
    <property type="protein sequence ID" value="GAA4132506.1"/>
    <property type="molecule type" value="Genomic_DNA"/>
</dbReference>
<dbReference type="RefSeq" id="WP_344672974.1">
    <property type="nucleotide sequence ID" value="NZ_BAAAZI010000004.1"/>
</dbReference>
<dbReference type="InterPro" id="IPR028939">
    <property type="entry name" value="P5C_Rdtase_cat_N"/>
</dbReference>
<keyword evidence="4" id="KW-1185">Reference proteome</keyword>
<dbReference type="PANTHER" id="PTHR40459:SF1">
    <property type="entry name" value="CONSERVED HYPOTHETICAL ALANINE AND LEUCINE RICH PROTEIN"/>
    <property type="match status" value="1"/>
</dbReference>
<accession>A0ABP7Y962</accession>
<dbReference type="PANTHER" id="PTHR40459">
    <property type="entry name" value="CONSERVED HYPOTHETICAL ALANINE AND LEUCINE RICH PROTEIN"/>
    <property type="match status" value="1"/>
</dbReference>
<proteinExistence type="predicted"/>
<dbReference type="Proteomes" id="UP001500101">
    <property type="component" value="Unassembled WGS sequence"/>
</dbReference>
<gene>
    <name evidence="3" type="ORF">GCM10022216_03680</name>
</gene>
<dbReference type="InterPro" id="IPR008927">
    <property type="entry name" value="6-PGluconate_DH-like_C_sf"/>
</dbReference>
<feature type="domain" description="DUF2520" evidence="2">
    <location>
        <begin position="126"/>
        <end position="248"/>
    </location>
</feature>